<gene>
    <name evidence="1" type="ORF">NDU88_006055</name>
</gene>
<dbReference type="AlphaFoldDB" id="A0AAV7MY37"/>
<evidence type="ECO:0000313" key="2">
    <source>
        <dbReference type="Proteomes" id="UP001066276"/>
    </source>
</evidence>
<protein>
    <submittedName>
        <fullName evidence="1">Uncharacterized protein</fullName>
    </submittedName>
</protein>
<sequence>MGRNRRKVLERTLKFCQDRLLDVVGPLARTIAMSQEAYIKGLPLDLELLRGWSQQAMVLLGNANAGFNAERHKAVLLKINPKLEDLAEKGWPLPQRFHFITYRSRGGYGRGHRTGAQSNFYTRKGRFQRSRGGRGHGQAPRLQGDLASCQAFREKLQSSSKSLGLLELDTDTKESGTSRISNVKALEVSNRIYDPFGVIFDIIKSTQTMSDTIFYPPCKKVYVDECMKEYDSHTI</sequence>
<comment type="caution">
    <text evidence="1">The sequence shown here is derived from an EMBL/GenBank/DDBJ whole genome shotgun (WGS) entry which is preliminary data.</text>
</comment>
<organism evidence="1 2">
    <name type="scientific">Pleurodeles waltl</name>
    <name type="common">Iberian ribbed newt</name>
    <dbReference type="NCBI Taxonomy" id="8319"/>
    <lineage>
        <taxon>Eukaryota</taxon>
        <taxon>Metazoa</taxon>
        <taxon>Chordata</taxon>
        <taxon>Craniata</taxon>
        <taxon>Vertebrata</taxon>
        <taxon>Euteleostomi</taxon>
        <taxon>Amphibia</taxon>
        <taxon>Batrachia</taxon>
        <taxon>Caudata</taxon>
        <taxon>Salamandroidea</taxon>
        <taxon>Salamandridae</taxon>
        <taxon>Pleurodelinae</taxon>
        <taxon>Pleurodeles</taxon>
    </lineage>
</organism>
<dbReference type="Proteomes" id="UP001066276">
    <property type="component" value="Chromosome 9"/>
</dbReference>
<evidence type="ECO:0000313" key="1">
    <source>
        <dbReference type="EMBL" id="KAJ1108683.1"/>
    </source>
</evidence>
<proteinExistence type="predicted"/>
<dbReference type="EMBL" id="JANPWB010000013">
    <property type="protein sequence ID" value="KAJ1108683.1"/>
    <property type="molecule type" value="Genomic_DNA"/>
</dbReference>
<reference evidence="1" key="1">
    <citation type="journal article" date="2022" name="bioRxiv">
        <title>Sequencing and chromosome-scale assembly of the giantPleurodeles waltlgenome.</title>
        <authorList>
            <person name="Brown T."/>
            <person name="Elewa A."/>
            <person name="Iarovenko S."/>
            <person name="Subramanian E."/>
            <person name="Araus A.J."/>
            <person name="Petzold A."/>
            <person name="Susuki M."/>
            <person name="Suzuki K.-i.T."/>
            <person name="Hayashi T."/>
            <person name="Toyoda A."/>
            <person name="Oliveira C."/>
            <person name="Osipova E."/>
            <person name="Leigh N.D."/>
            <person name="Simon A."/>
            <person name="Yun M.H."/>
        </authorList>
    </citation>
    <scope>NUCLEOTIDE SEQUENCE</scope>
    <source>
        <strain evidence="1">20211129_DDA</strain>
        <tissue evidence="1">Liver</tissue>
    </source>
</reference>
<accession>A0AAV7MY37</accession>
<name>A0AAV7MY37_PLEWA</name>
<keyword evidence="2" id="KW-1185">Reference proteome</keyword>